<dbReference type="PANTHER" id="PTHR28307:SF1">
    <property type="entry name" value="PAL1 CELL MORPHOLOGY PROTEIN"/>
    <property type="match status" value="1"/>
</dbReference>
<accession>A0A7C8I7U2</accession>
<dbReference type="Proteomes" id="UP000481861">
    <property type="component" value="Unassembled WGS sequence"/>
</dbReference>
<feature type="compositionally biased region" description="Basic and acidic residues" evidence="1">
    <location>
        <begin position="307"/>
        <end position="332"/>
    </location>
</feature>
<name>A0A7C8I7U2_9PLEO</name>
<protein>
    <recommendedName>
        <fullName evidence="4">Pal1 cell morphology protein-domain-containing protein</fullName>
    </recommendedName>
</protein>
<dbReference type="Pfam" id="PF08316">
    <property type="entry name" value="Pal1"/>
    <property type="match status" value="1"/>
</dbReference>
<dbReference type="InterPro" id="IPR013226">
    <property type="entry name" value="Pal1"/>
</dbReference>
<feature type="compositionally biased region" description="Polar residues" evidence="1">
    <location>
        <begin position="138"/>
        <end position="148"/>
    </location>
</feature>
<sequence length="402" mass="43924">MGGDKDFMKAHHSLIDPLIELDPSEETGLNTHFRSTFAPRQSPPSPPTSAGLKNEGGSAGIRHQHTGSSVETNPYRRSRASTVTNSPAKPSFGETTPRRTQQYPSPPNSASPRRERFSGSSHRSDAFGSLNEGRPRRSSQPSSNTNPFQDGGLSRGGSLRERYPGDASHRPLDIIRKDTKTAHRAHHLRKKNFQGADIIDRLDKTTLTVSYHHEGPYDAANLARNLDPHYSPVAAVKDTNAEALRATPRENIVDALKKHRPLEGVALVAPGLPDRLGRTFDYEEGTDLMREPGADYKRWPGVTYRDDDLKGKGEPSFTEERALKDRNERGDSGIELQTRHRKNHSAGAADAPAAIPVETLDGVAGAGRDSTAGVGRSNTTGKSMGNALKKRFGSIRRRKVDA</sequence>
<comment type="caution">
    <text evidence="2">The sequence shown here is derived from an EMBL/GenBank/DDBJ whole genome shotgun (WGS) entry which is preliminary data.</text>
</comment>
<evidence type="ECO:0000313" key="2">
    <source>
        <dbReference type="EMBL" id="KAF2869493.1"/>
    </source>
</evidence>
<dbReference type="OrthoDB" id="5389892at2759"/>
<feature type="compositionally biased region" description="Basic and acidic residues" evidence="1">
    <location>
        <begin position="112"/>
        <end position="125"/>
    </location>
</feature>
<dbReference type="EMBL" id="JAADJZ010000016">
    <property type="protein sequence ID" value="KAF2869493.1"/>
    <property type="molecule type" value="Genomic_DNA"/>
</dbReference>
<dbReference type="AlphaFoldDB" id="A0A7C8I7U2"/>
<gene>
    <name evidence="2" type="ORF">BDV95DRAFT_577507</name>
</gene>
<keyword evidence="3" id="KW-1185">Reference proteome</keyword>
<organism evidence="2 3">
    <name type="scientific">Massariosphaeria phaeospora</name>
    <dbReference type="NCBI Taxonomy" id="100035"/>
    <lineage>
        <taxon>Eukaryota</taxon>
        <taxon>Fungi</taxon>
        <taxon>Dikarya</taxon>
        <taxon>Ascomycota</taxon>
        <taxon>Pezizomycotina</taxon>
        <taxon>Dothideomycetes</taxon>
        <taxon>Pleosporomycetidae</taxon>
        <taxon>Pleosporales</taxon>
        <taxon>Pleosporales incertae sedis</taxon>
        <taxon>Massariosphaeria</taxon>
    </lineage>
</organism>
<feature type="region of interest" description="Disordered" evidence="1">
    <location>
        <begin position="307"/>
        <end position="402"/>
    </location>
</feature>
<evidence type="ECO:0008006" key="4">
    <source>
        <dbReference type="Google" id="ProtNLM"/>
    </source>
</evidence>
<dbReference type="GO" id="GO:0005737">
    <property type="term" value="C:cytoplasm"/>
    <property type="evidence" value="ECO:0007669"/>
    <property type="project" value="TreeGrafter"/>
</dbReference>
<feature type="region of interest" description="Disordered" evidence="1">
    <location>
        <begin position="17"/>
        <end position="173"/>
    </location>
</feature>
<feature type="compositionally biased region" description="Basic and acidic residues" evidence="1">
    <location>
        <begin position="158"/>
        <end position="173"/>
    </location>
</feature>
<feature type="compositionally biased region" description="Basic residues" evidence="1">
    <location>
        <begin position="388"/>
        <end position="402"/>
    </location>
</feature>
<evidence type="ECO:0000313" key="3">
    <source>
        <dbReference type="Proteomes" id="UP000481861"/>
    </source>
</evidence>
<dbReference type="PANTHER" id="PTHR28307">
    <property type="entry name" value="PROTEIN PAL1"/>
    <property type="match status" value="1"/>
</dbReference>
<evidence type="ECO:0000256" key="1">
    <source>
        <dbReference type="SAM" id="MobiDB-lite"/>
    </source>
</evidence>
<proteinExistence type="predicted"/>
<reference evidence="2 3" key="1">
    <citation type="submission" date="2020-01" db="EMBL/GenBank/DDBJ databases">
        <authorList>
            <consortium name="DOE Joint Genome Institute"/>
            <person name="Haridas S."/>
            <person name="Albert R."/>
            <person name="Binder M."/>
            <person name="Bloem J."/>
            <person name="Labutti K."/>
            <person name="Salamov A."/>
            <person name="Andreopoulos B."/>
            <person name="Baker S.E."/>
            <person name="Barry K."/>
            <person name="Bills G."/>
            <person name="Bluhm B.H."/>
            <person name="Cannon C."/>
            <person name="Castanera R."/>
            <person name="Culley D.E."/>
            <person name="Daum C."/>
            <person name="Ezra D."/>
            <person name="Gonzalez J.B."/>
            <person name="Henrissat B."/>
            <person name="Kuo A."/>
            <person name="Liang C."/>
            <person name="Lipzen A."/>
            <person name="Lutzoni F."/>
            <person name="Magnuson J."/>
            <person name="Mondo S."/>
            <person name="Nolan M."/>
            <person name="Ohm R."/>
            <person name="Pangilinan J."/>
            <person name="Park H.-J.H."/>
            <person name="Ramirez L."/>
            <person name="Alfaro M."/>
            <person name="Sun H."/>
            <person name="Tritt A."/>
            <person name="Yoshinaga Y."/>
            <person name="Zwiers L.-H.L."/>
            <person name="Turgeon B.G."/>
            <person name="Goodwin S.B."/>
            <person name="Spatafora J.W."/>
            <person name="Crous P.W."/>
            <person name="Grigoriev I.V."/>
        </authorList>
    </citation>
    <scope>NUCLEOTIDE SEQUENCE [LARGE SCALE GENOMIC DNA]</scope>
    <source>
        <strain evidence="2 3">CBS 611.86</strain>
    </source>
</reference>